<organism evidence="2 3">
    <name type="scientific">Wickerhamomyces pijperi</name>
    <name type="common">Yeast</name>
    <name type="synonym">Pichia pijperi</name>
    <dbReference type="NCBI Taxonomy" id="599730"/>
    <lineage>
        <taxon>Eukaryota</taxon>
        <taxon>Fungi</taxon>
        <taxon>Dikarya</taxon>
        <taxon>Ascomycota</taxon>
        <taxon>Saccharomycotina</taxon>
        <taxon>Saccharomycetes</taxon>
        <taxon>Phaffomycetales</taxon>
        <taxon>Wickerhamomycetaceae</taxon>
        <taxon>Wickerhamomyces</taxon>
    </lineage>
</organism>
<protein>
    <submittedName>
        <fullName evidence="2">Uncharacterized protein</fullName>
    </submittedName>
</protein>
<dbReference type="EMBL" id="JAEUBG010000245">
    <property type="protein sequence ID" value="KAH3688636.1"/>
    <property type="molecule type" value="Genomic_DNA"/>
</dbReference>
<proteinExistence type="predicted"/>
<sequence length="100" mass="10751">MYLKAPITERFFGLFGSAVFDCISTLITSIGWFQADKPPPTAEAAIFSRDDNLSSLPLPVAFLMASSANRAKPNLEPQLVICLMATALTPLLIPLIPSLA</sequence>
<keyword evidence="3" id="KW-1185">Reference proteome</keyword>
<comment type="caution">
    <text evidence="2">The sequence shown here is derived from an EMBL/GenBank/DDBJ whole genome shotgun (WGS) entry which is preliminary data.</text>
</comment>
<accession>A0A9P8TRW9</accession>
<keyword evidence="1" id="KW-0812">Transmembrane</keyword>
<evidence type="ECO:0000313" key="3">
    <source>
        <dbReference type="Proteomes" id="UP000774326"/>
    </source>
</evidence>
<dbReference type="AlphaFoldDB" id="A0A9P8TRW9"/>
<reference evidence="2" key="2">
    <citation type="submission" date="2021-01" db="EMBL/GenBank/DDBJ databases">
        <authorList>
            <person name="Schikora-Tamarit M.A."/>
        </authorList>
    </citation>
    <scope>NUCLEOTIDE SEQUENCE</scope>
    <source>
        <strain evidence="2">CBS2887</strain>
    </source>
</reference>
<feature type="transmembrane region" description="Helical" evidence="1">
    <location>
        <begin position="78"/>
        <end position="96"/>
    </location>
</feature>
<keyword evidence="1" id="KW-1133">Transmembrane helix</keyword>
<name>A0A9P8TRW9_WICPI</name>
<keyword evidence="1" id="KW-0472">Membrane</keyword>
<dbReference type="Proteomes" id="UP000774326">
    <property type="component" value="Unassembled WGS sequence"/>
</dbReference>
<reference evidence="2" key="1">
    <citation type="journal article" date="2021" name="Open Biol.">
        <title>Shared evolutionary footprints suggest mitochondrial oxidative damage underlies multiple complex I losses in fungi.</title>
        <authorList>
            <person name="Schikora-Tamarit M.A."/>
            <person name="Marcet-Houben M."/>
            <person name="Nosek J."/>
            <person name="Gabaldon T."/>
        </authorList>
    </citation>
    <scope>NUCLEOTIDE SEQUENCE</scope>
    <source>
        <strain evidence="2">CBS2887</strain>
    </source>
</reference>
<feature type="transmembrane region" description="Helical" evidence="1">
    <location>
        <begin position="12"/>
        <end position="33"/>
    </location>
</feature>
<evidence type="ECO:0000256" key="1">
    <source>
        <dbReference type="SAM" id="Phobius"/>
    </source>
</evidence>
<gene>
    <name evidence="2" type="ORF">WICPIJ_000381</name>
</gene>
<evidence type="ECO:0000313" key="2">
    <source>
        <dbReference type="EMBL" id="KAH3688636.1"/>
    </source>
</evidence>